<dbReference type="InterPro" id="IPR018310">
    <property type="entry name" value="Put_endonuclease_Z1-dom"/>
</dbReference>
<proteinExistence type="predicted"/>
<evidence type="ECO:0000259" key="1">
    <source>
        <dbReference type="Pfam" id="PF10593"/>
    </source>
</evidence>
<comment type="caution">
    <text evidence="2">The sequence shown here is derived from an EMBL/GenBank/DDBJ whole genome shotgun (WGS) entry which is preliminary data.</text>
</comment>
<protein>
    <submittedName>
        <fullName evidence="2">Z1 domain-containing protein</fullName>
    </submittedName>
</protein>
<evidence type="ECO:0000313" key="3">
    <source>
        <dbReference type="Proteomes" id="UP000035763"/>
    </source>
</evidence>
<dbReference type="Pfam" id="PF10593">
    <property type="entry name" value="Z1"/>
    <property type="match status" value="1"/>
</dbReference>
<name>W6JTP4_9MICO</name>
<dbReference type="STRING" id="1193182.BN11_190008"/>
<keyword evidence="3" id="KW-1185">Reference proteome</keyword>
<dbReference type="AlphaFoldDB" id="W6JTP4"/>
<sequence length="994" mass="110659">MTDHRPVWADALTNAFGALKNQQPSPLGPILTALAGVQVADADLATFVSDAPENDAALTQARMALAKWDIQDDYVGQDGQTTPPRTQERRAAIYSSLGVSAEVASAFTMRVGVFEIPSIVISKVFEPWYATERKLRTSVYWDDYERFLRDEKGWPASSITSLDETTTEVIERLSRPTRPEAKQTKGLVVGYVQSGKTANFTGVVAKAVDSGYRLIIVLTGTIEILRAQTQRRMDMELMGVENILAGQDPSDPAVAKELDYQQDKKWSHGFVKHGEALTLPGVVEIARVTSHRSDYKRLPQAMTKLKFARKNKQKPLNDEENLFHLGAYVAVIKKNPAALRKLIQDLKPLKNELDELPVLIIDDESDQASVDTTNPAKWKKGSAENRKRTTINELITEILSICKRAQYVGYTATPFANVFVDPDDERDLFPADFVLSLQRPPGYMGVQEFHDVGKRWDDEEKSVANSNELAHIRPLVGDKDTDPISRTEELQEALDAWVLAGAVKKFREADTDYMQANPNIDFAHHTLLVHESVKRDDHTDTAADVRALWAKAKFNSAEGFARLQKLYEADFVPVMQARATSAPIPASFDALRPYIGEALAQINIDGDPVLIVNSDKEIQAQQKKLDFESDKVWRILVGGTQLSRGFTVEGLTVSYFRRKAGQADTLMQAGRWFGFRPGYQDLVRLYIRRDPQVDLYEAFEALLMDEEAFRAELSQYASFDDDGMPLLEPRQIPPLVSQHLPWLKPTARNKMWNAVIANKAPTDIQDLYGLPDRGTNENHQNFDNVIVPLLAKATYDVVLPYELDGKSGYTQKARIGLIAADEFNQLFAALAWHPEYEANIKAFRGFIEKATSDKKITDWAVVWTWPNTGGRLFDIPELGGDVAIVKRKRRAGRIDFVGSDRKHRAAARPIALGEPVGPLGASSTRGVVLVSVVPDREPDDATTPVDRKELVGLISIAVPAKAVPRSNLIQWTVINSAKPDDVVVDQLDSPPAGA</sequence>
<evidence type="ECO:0000313" key="2">
    <source>
        <dbReference type="EMBL" id="CCH72698.1"/>
    </source>
</evidence>
<dbReference type="RefSeq" id="WP_048693920.1">
    <property type="nucleotide sequence ID" value="NZ_HG764815.1"/>
</dbReference>
<accession>W6JTP4</accession>
<gene>
    <name evidence="2" type="ORF">BN11_190008</name>
</gene>
<feature type="domain" description="Putative endonuclease Z1" evidence="1">
    <location>
        <begin position="489"/>
        <end position="739"/>
    </location>
</feature>
<organism evidence="2 3">
    <name type="scientific">Nostocoides australiense Ben110</name>
    <dbReference type="NCBI Taxonomy" id="1193182"/>
    <lineage>
        <taxon>Bacteria</taxon>
        <taxon>Bacillati</taxon>
        <taxon>Actinomycetota</taxon>
        <taxon>Actinomycetes</taxon>
        <taxon>Micrococcales</taxon>
        <taxon>Intrasporangiaceae</taxon>
        <taxon>Nostocoides</taxon>
    </lineage>
</organism>
<reference evidence="2 3" key="1">
    <citation type="journal article" date="2013" name="ISME J.">
        <title>A metabolic model for members of the genus Tetrasphaera involved in enhanced biological phosphorus removal.</title>
        <authorList>
            <person name="Kristiansen R."/>
            <person name="Nguyen H.T.T."/>
            <person name="Saunders A.M."/>
            <person name="Nielsen J.L."/>
            <person name="Wimmer R."/>
            <person name="Le V.Q."/>
            <person name="McIlroy S.J."/>
            <person name="Petrovski S."/>
            <person name="Seviour R.J."/>
            <person name="Calteau A."/>
            <person name="Nielsen K.L."/>
            <person name="Nielsen P.H."/>
        </authorList>
    </citation>
    <scope>NUCLEOTIDE SEQUENCE [LARGE SCALE GENOMIC DNA]</scope>
    <source>
        <strain evidence="2 3">Ben110</strain>
    </source>
</reference>
<dbReference type="OrthoDB" id="436461at2"/>
<dbReference type="EMBL" id="CAJA01000101">
    <property type="protein sequence ID" value="CCH72698.1"/>
    <property type="molecule type" value="Genomic_DNA"/>
</dbReference>
<dbReference type="Proteomes" id="UP000035763">
    <property type="component" value="Unassembled WGS sequence"/>
</dbReference>